<sequence>MKAGLGAFGIVAMTAGIAAPISAQDIPDREALVEDAFSHAKATIPTLSVEEIACISNQKQIALAAKASLLFPCELQELVEDEFDAAMLVTLLLAEPLSEAPAFESDAPIATKAAAVGAVAVGMVVDPGSELEVVERAKDNHGVAAPGLAAYAPADSRVMRAEASRLRREEELHRTSDKTDDIARERARERREEELARQAEYASVTTFLDLSNRLSFCPADGRAFLKRATEYAVSPVQEDRVYGLWADDRRHALEPYLNDLSRCR</sequence>
<dbReference type="EMBL" id="JAIGNK010000001">
    <property type="protein sequence ID" value="MBX7457348.1"/>
    <property type="molecule type" value="Genomic_DNA"/>
</dbReference>
<evidence type="ECO:0000313" key="2">
    <source>
        <dbReference type="EMBL" id="MBX7457348.1"/>
    </source>
</evidence>
<gene>
    <name evidence="2" type="ORF">K3152_03730</name>
</gene>
<dbReference type="Proteomes" id="UP000783253">
    <property type="component" value="Unassembled WGS sequence"/>
</dbReference>
<comment type="caution">
    <text evidence="2">The sequence shown here is derived from an EMBL/GenBank/DDBJ whole genome shotgun (WGS) entry which is preliminary data.</text>
</comment>
<dbReference type="RefSeq" id="WP_221572662.1">
    <property type="nucleotide sequence ID" value="NZ_JAIGNK010000001.1"/>
</dbReference>
<evidence type="ECO:0000256" key="1">
    <source>
        <dbReference type="SAM" id="MobiDB-lite"/>
    </source>
</evidence>
<evidence type="ECO:0000313" key="3">
    <source>
        <dbReference type="Proteomes" id="UP000783253"/>
    </source>
</evidence>
<keyword evidence="3" id="KW-1185">Reference proteome</keyword>
<accession>A0ABS7IVR2</accession>
<proteinExistence type="predicted"/>
<reference evidence="2 3" key="1">
    <citation type="submission" date="2021-08" db="EMBL/GenBank/DDBJ databases">
        <title>Comparative Genomics Analysis of the Genus Qipengyuania Reveals Extensive Genetic Diversity and Metabolic Versatility, Including the Description of Fifteen Novel Species.</title>
        <authorList>
            <person name="Liu Y."/>
        </authorList>
    </citation>
    <scope>NUCLEOTIDE SEQUENCE [LARGE SCALE GENOMIC DNA]</scope>
    <source>
        <strain evidence="2 3">1NDH17</strain>
    </source>
</reference>
<name>A0ABS7IVR2_9SPHN</name>
<feature type="region of interest" description="Disordered" evidence="1">
    <location>
        <begin position="168"/>
        <end position="189"/>
    </location>
</feature>
<organism evidence="2 3">
    <name type="scientific">Qipengyuania polymorpha</name>
    <dbReference type="NCBI Taxonomy" id="2867234"/>
    <lineage>
        <taxon>Bacteria</taxon>
        <taxon>Pseudomonadati</taxon>
        <taxon>Pseudomonadota</taxon>
        <taxon>Alphaproteobacteria</taxon>
        <taxon>Sphingomonadales</taxon>
        <taxon>Erythrobacteraceae</taxon>
        <taxon>Qipengyuania</taxon>
    </lineage>
</organism>
<protein>
    <submittedName>
        <fullName evidence="2">Uncharacterized protein</fullName>
    </submittedName>
</protein>